<comment type="similarity">
    <text evidence="7">Belongs to the binding-protein-dependent transport system permease family.</text>
</comment>
<feature type="transmembrane region" description="Helical" evidence="7">
    <location>
        <begin position="283"/>
        <end position="306"/>
    </location>
</feature>
<gene>
    <name evidence="9" type="ORF">SAMN05216207_103635</name>
</gene>
<evidence type="ECO:0000256" key="3">
    <source>
        <dbReference type="ARBA" id="ARBA00022475"/>
    </source>
</evidence>
<keyword evidence="3" id="KW-1003">Cell membrane</keyword>
<keyword evidence="4 7" id="KW-0812">Transmembrane</keyword>
<feature type="domain" description="ABC transmembrane type-1" evidence="8">
    <location>
        <begin position="97"/>
        <end position="306"/>
    </location>
</feature>
<dbReference type="Gene3D" id="1.10.3720.10">
    <property type="entry name" value="MetI-like"/>
    <property type="match status" value="1"/>
</dbReference>
<dbReference type="STRING" id="260086.SAMN05216207_103635"/>
<feature type="transmembrane region" description="Helical" evidence="7">
    <location>
        <begin position="136"/>
        <end position="159"/>
    </location>
</feature>
<dbReference type="EMBL" id="FOUY01000036">
    <property type="protein sequence ID" value="SFO20446.1"/>
    <property type="molecule type" value="Genomic_DNA"/>
</dbReference>
<dbReference type="InterPro" id="IPR045621">
    <property type="entry name" value="BPD_transp_1_N"/>
</dbReference>
<reference evidence="9 10" key="1">
    <citation type="submission" date="2016-10" db="EMBL/GenBank/DDBJ databases">
        <authorList>
            <person name="de Groot N.N."/>
        </authorList>
    </citation>
    <scope>NUCLEOTIDE SEQUENCE [LARGE SCALE GENOMIC DNA]</scope>
    <source>
        <strain evidence="9 10">CGMCC 4.1877</strain>
    </source>
</reference>
<dbReference type="Pfam" id="PF19300">
    <property type="entry name" value="BPD_transp_1_N"/>
    <property type="match status" value="1"/>
</dbReference>
<organism evidence="9 10">
    <name type="scientific">Pseudonocardia ammonioxydans</name>
    <dbReference type="NCBI Taxonomy" id="260086"/>
    <lineage>
        <taxon>Bacteria</taxon>
        <taxon>Bacillati</taxon>
        <taxon>Actinomycetota</taxon>
        <taxon>Actinomycetes</taxon>
        <taxon>Pseudonocardiales</taxon>
        <taxon>Pseudonocardiaceae</taxon>
        <taxon>Pseudonocardia</taxon>
    </lineage>
</organism>
<dbReference type="SUPFAM" id="SSF161098">
    <property type="entry name" value="MetI-like"/>
    <property type="match status" value="1"/>
</dbReference>
<keyword evidence="10" id="KW-1185">Reference proteome</keyword>
<comment type="subcellular location">
    <subcellularLocation>
        <location evidence="1 7">Cell membrane</location>
        <topology evidence="1 7">Multi-pass membrane protein</topology>
    </subcellularLocation>
</comment>
<dbReference type="PANTHER" id="PTHR43163:SF6">
    <property type="entry name" value="DIPEPTIDE TRANSPORT SYSTEM PERMEASE PROTEIN DPPB-RELATED"/>
    <property type="match status" value="1"/>
</dbReference>
<dbReference type="Proteomes" id="UP000199614">
    <property type="component" value="Unassembled WGS sequence"/>
</dbReference>
<evidence type="ECO:0000259" key="8">
    <source>
        <dbReference type="PROSITE" id="PS50928"/>
    </source>
</evidence>
<proteinExistence type="inferred from homology"/>
<dbReference type="GO" id="GO:0005886">
    <property type="term" value="C:plasma membrane"/>
    <property type="evidence" value="ECO:0007669"/>
    <property type="project" value="UniProtKB-SubCell"/>
</dbReference>
<evidence type="ECO:0000256" key="1">
    <source>
        <dbReference type="ARBA" id="ARBA00004651"/>
    </source>
</evidence>
<dbReference type="PANTHER" id="PTHR43163">
    <property type="entry name" value="DIPEPTIDE TRANSPORT SYSTEM PERMEASE PROTEIN DPPB-RELATED"/>
    <property type="match status" value="1"/>
</dbReference>
<evidence type="ECO:0000256" key="6">
    <source>
        <dbReference type="ARBA" id="ARBA00023136"/>
    </source>
</evidence>
<protein>
    <submittedName>
        <fullName evidence="9">Peptide/nickel transport system permease protein</fullName>
    </submittedName>
</protein>
<dbReference type="Pfam" id="PF00528">
    <property type="entry name" value="BPD_transp_1"/>
    <property type="match status" value="1"/>
</dbReference>
<dbReference type="RefSeq" id="WP_281248734.1">
    <property type="nucleotide sequence ID" value="NZ_FOUY01000036.1"/>
</dbReference>
<feature type="transmembrane region" description="Helical" evidence="7">
    <location>
        <begin position="179"/>
        <end position="202"/>
    </location>
</feature>
<evidence type="ECO:0000313" key="9">
    <source>
        <dbReference type="EMBL" id="SFO20446.1"/>
    </source>
</evidence>
<evidence type="ECO:0000256" key="2">
    <source>
        <dbReference type="ARBA" id="ARBA00022448"/>
    </source>
</evidence>
<feature type="transmembrane region" description="Helical" evidence="7">
    <location>
        <begin position="12"/>
        <end position="32"/>
    </location>
</feature>
<keyword evidence="2 7" id="KW-0813">Transport</keyword>
<dbReference type="GO" id="GO:0071916">
    <property type="term" value="F:dipeptide transmembrane transporter activity"/>
    <property type="evidence" value="ECO:0007669"/>
    <property type="project" value="TreeGrafter"/>
</dbReference>
<evidence type="ECO:0000256" key="7">
    <source>
        <dbReference type="RuleBase" id="RU363032"/>
    </source>
</evidence>
<evidence type="ECO:0000256" key="4">
    <source>
        <dbReference type="ARBA" id="ARBA00022692"/>
    </source>
</evidence>
<dbReference type="PROSITE" id="PS50928">
    <property type="entry name" value="ABC_TM1"/>
    <property type="match status" value="1"/>
</dbReference>
<keyword evidence="6 7" id="KW-0472">Membrane</keyword>
<dbReference type="AlphaFoldDB" id="A0A1I5FA06"/>
<sequence length="317" mass="33010">MRAAAAVLRRLGIFALTAVLASMVVFALLAVVPGDPAQVALGLTATPEKLAAARAEMGLDRPLPVQYLDWATGLLGGDLGTSAVTGRPVGPELASRAWVTAVLVAAGMAVAVLVAVPMGVVAAVRRRRPDGMLLSGLSQVGIAVPAFLAGLLLITVFAVRLQWFPSGGWTRDGDGLADLLSYLVLPAISLGVVQGAVLARYVRSAVLDVLREDYLRTARAKGLPPLRALLRHGLRNAAIPVLTVGGVQLGVMLVGAVVVEKVFVINGLGSMLLEKVGNRDMVAVQGIVTVLVLAVLVINLVVDLLYTVIDPRLREAP</sequence>
<dbReference type="InterPro" id="IPR000515">
    <property type="entry name" value="MetI-like"/>
</dbReference>
<keyword evidence="5 7" id="KW-1133">Transmembrane helix</keyword>
<feature type="transmembrane region" description="Helical" evidence="7">
    <location>
        <begin position="97"/>
        <end position="124"/>
    </location>
</feature>
<evidence type="ECO:0000313" key="10">
    <source>
        <dbReference type="Proteomes" id="UP000199614"/>
    </source>
</evidence>
<accession>A0A1I5FA06</accession>
<evidence type="ECO:0000256" key="5">
    <source>
        <dbReference type="ARBA" id="ARBA00022989"/>
    </source>
</evidence>
<feature type="transmembrane region" description="Helical" evidence="7">
    <location>
        <begin position="237"/>
        <end position="263"/>
    </location>
</feature>
<dbReference type="InterPro" id="IPR035906">
    <property type="entry name" value="MetI-like_sf"/>
</dbReference>
<name>A0A1I5FA06_PSUAM</name>